<dbReference type="Proteomes" id="UP000644699">
    <property type="component" value="Unassembled WGS sequence"/>
</dbReference>
<dbReference type="InterPro" id="IPR037523">
    <property type="entry name" value="VOC_core"/>
</dbReference>
<reference evidence="2" key="1">
    <citation type="journal article" date="2014" name="Int. J. Syst. Evol. Microbiol.">
        <title>Complete genome sequence of Corynebacterium casei LMG S-19264T (=DSM 44701T), isolated from a smear-ripened cheese.</title>
        <authorList>
            <consortium name="US DOE Joint Genome Institute (JGI-PGF)"/>
            <person name="Walter F."/>
            <person name="Albersmeier A."/>
            <person name="Kalinowski J."/>
            <person name="Ruckert C."/>
        </authorList>
    </citation>
    <scope>NUCLEOTIDE SEQUENCE</scope>
    <source>
        <strain evidence="2">CGMCC 1.15367</strain>
    </source>
</reference>
<evidence type="ECO:0000313" key="2">
    <source>
        <dbReference type="EMBL" id="GGE16195.1"/>
    </source>
</evidence>
<dbReference type="PIRSF" id="PIRSF039020">
    <property type="entry name" value="EhpR"/>
    <property type="match status" value="1"/>
</dbReference>
<organism evidence="2 3">
    <name type="scientific">Aureimonas endophytica</name>
    <dbReference type="NCBI Taxonomy" id="2027858"/>
    <lineage>
        <taxon>Bacteria</taxon>
        <taxon>Pseudomonadati</taxon>
        <taxon>Pseudomonadota</taxon>
        <taxon>Alphaproteobacteria</taxon>
        <taxon>Hyphomicrobiales</taxon>
        <taxon>Aurantimonadaceae</taxon>
        <taxon>Aureimonas</taxon>
    </lineage>
</organism>
<reference evidence="2" key="2">
    <citation type="submission" date="2020-09" db="EMBL/GenBank/DDBJ databases">
        <authorList>
            <person name="Sun Q."/>
            <person name="Zhou Y."/>
        </authorList>
    </citation>
    <scope>NUCLEOTIDE SEQUENCE</scope>
    <source>
        <strain evidence="2">CGMCC 1.15367</strain>
    </source>
</reference>
<evidence type="ECO:0000313" key="3">
    <source>
        <dbReference type="Proteomes" id="UP000644699"/>
    </source>
</evidence>
<dbReference type="SUPFAM" id="SSF54593">
    <property type="entry name" value="Glyoxalase/Bleomycin resistance protein/Dihydroxybiphenyl dioxygenase"/>
    <property type="match status" value="1"/>
</dbReference>
<accession>A0A916ZWE9</accession>
<protein>
    <submittedName>
        <fullName evidence="2">Drug:proton antiporter</fullName>
    </submittedName>
</protein>
<dbReference type="Gene3D" id="3.30.720.120">
    <property type="match status" value="1"/>
</dbReference>
<dbReference type="PROSITE" id="PS51819">
    <property type="entry name" value="VOC"/>
    <property type="match status" value="1"/>
</dbReference>
<dbReference type="AlphaFoldDB" id="A0A916ZWE9"/>
<comment type="caution">
    <text evidence="2">The sequence shown here is derived from an EMBL/GenBank/DDBJ whole genome shotgun (WGS) entry which is preliminary data.</text>
</comment>
<keyword evidence="3" id="KW-1185">Reference proteome</keyword>
<feature type="domain" description="VOC" evidence="1">
    <location>
        <begin position="3"/>
        <end position="117"/>
    </location>
</feature>
<gene>
    <name evidence="2" type="ORF">GCM10011390_39070</name>
</gene>
<dbReference type="EMBL" id="BMIQ01000007">
    <property type="protein sequence ID" value="GGE16195.1"/>
    <property type="molecule type" value="Genomic_DNA"/>
</dbReference>
<name>A0A916ZWE9_9HYPH</name>
<dbReference type="InterPro" id="IPR029068">
    <property type="entry name" value="Glyas_Bleomycin-R_OHBP_Dase"/>
</dbReference>
<dbReference type="Pfam" id="PF00903">
    <property type="entry name" value="Glyoxalase"/>
    <property type="match status" value="1"/>
</dbReference>
<dbReference type="RefSeq" id="WP_188911561.1">
    <property type="nucleotide sequence ID" value="NZ_BMIQ01000007.1"/>
</dbReference>
<sequence>MLTFGLAILYVDDPAASARFYAGLFGEEPVELSPSFAMFALRSGLRLGLWSRHTVTPGAAGAGGGTELAFLGEDIDAIHADWAGRGIPILQPPVDLDFGRAFVALDPDGHRLRIYRPAPE</sequence>
<evidence type="ECO:0000259" key="1">
    <source>
        <dbReference type="PROSITE" id="PS51819"/>
    </source>
</evidence>
<dbReference type="InterPro" id="IPR026275">
    <property type="entry name" value="Glyoxalase/dOase/EhpR"/>
</dbReference>
<dbReference type="Gene3D" id="3.30.720.110">
    <property type="match status" value="1"/>
</dbReference>
<proteinExistence type="predicted"/>
<dbReference type="InterPro" id="IPR004360">
    <property type="entry name" value="Glyas_Fos-R_dOase_dom"/>
</dbReference>